<sequence length="95" mass="10424">MRAGPIVPAMTFVPPEHLAQTRIVGADKILAGEVDLRRYPHRHLAVQPRVSLFGGVQPATQLLAAVEHLSNYGWTLVNVTGIGEPPQVYAFMRRA</sequence>
<keyword evidence="2" id="KW-1185">Reference proteome</keyword>
<gene>
    <name evidence="1" type="ORF">GA0070611_4441</name>
</gene>
<dbReference type="STRING" id="261654.GA0070611_4441"/>
<reference evidence="2" key="1">
    <citation type="submission" date="2016-06" db="EMBL/GenBank/DDBJ databases">
        <authorList>
            <person name="Varghese N."/>
            <person name="Submissions Spin"/>
        </authorList>
    </citation>
    <scope>NUCLEOTIDE SEQUENCE [LARGE SCALE GENOMIC DNA]</scope>
    <source>
        <strain evidence="2">DSM 44815</strain>
    </source>
</reference>
<proteinExistence type="predicted"/>
<accession>A0A1A9A026</accession>
<evidence type="ECO:0000313" key="1">
    <source>
        <dbReference type="EMBL" id="SBT49491.1"/>
    </source>
</evidence>
<dbReference type="AlphaFoldDB" id="A0A1A9A026"/>
<dbReference type="Proteomes" id="UP000199385">
    <property type="component" value="Chromosome I"/>
</dbReference>
<dbReference type="EMBL" id="LT594323">
    <property type="protein sequence ID" value="SBT49491.1"/>
    <property type="molecule type" value="Genomic_DNA"/>
</dbReference>
<name>A0A1A9A026_9ACTN</name>
<evidence type="ECO:0000313" key="2">
    <source>
        <dbReference type="Proteomes" id="UP000199385"/>
    </source>
</evidence>
<protein>
    <submittedName>
        <fullName evidence="1">Uncharacterized protein</fullName>
    </submittedName>
</protein>
<organism evidence="1 2">
    <name type="scientific">Micromonospora auratinigra</name>
    <dbReference type="NCBI Taxonomy" id="261654"/>
    <lineage>
        <taxon>Bacteria</taxon>
        <taxon>Bacillati</taxon>
        <taxon>Actinomycetota</taxon>
        <taxon>Actinomycetes</taxon>
        <taxon>Micromonosporales</taxon>
        <taxon>Micromonosporaceae</taxon>
        <taxon>Micromonospora</taxon>
    </lineage>
</organism>